<gene>
    <name evidence="2" type="ORF">EC9_19830</name>
</gene>
<dbReference type="KEGG" id="ruv:EC9_19830"/>
<dbReference type="InterPro" id="IPR050393">
    <property type="entry name" value="MFP_Efflux_Pump"/>
</dbReference>
<dbReference type="Proteomes" id="UP000319557">
    <property type="component" value="Chromosome"/>
</dbReference>
<protein>
    <submittedName>
        <fullName evidence="2">HlyD family secretion protein</fullName>
    </submittedName>
</protein>
<dbReference type="Gene3D" id="3.30.450.40">
    <property type="match status" value="1"/>
</dbReference>
<dbReference type="Gene3D" id="1.10.287.470">
    <property type="entry name" value="Helix hairpin bin"/>
    <property type="match status" value="1"/>
</dbReference>
<keyword evidence="3" id="KW-1185">Reference proteome</keyword>
<feature type="coiled-coil region" evidence="1">
    <location>
        <begin position="459"/>
        <end position="527"/>
    </location>
</feature>
<reference evidence="2 3" key="1">
    <citation type="submission" date="2019-02" db="EMBL/GenBank/DDBJ databases">
        <title>Deep-cultivation of Planctomycetes and their phenomic and genomic characterization uncovers novel biology.</title>
        <authorList>
            <person name="Wiegand S."/>
            <person name="Jogler M."/>
            <person name="Boedeker C."/>
            <person name="Pinto D."/>
            <person name="Vollmers J."/>
            <person name="Rivas-Marin E."/>
            <person name="Kohn T."/>
            <person name="Peeters S.H."/>
            <person name="Heuer A."/>
            <person name="Rast P."/>
            <person name="Oberbeckmann S."/>
            <person name="Bunk B."/>
            <person name="Jeske O."/>
            <person name="Meyerdierks A."/>
            <person name="Storesund J.E."/>
            <person name="Kallscheuer N."/>
            <person name="Luecker S."/>
            <person name="Lage O.M."/>
            <person name="Pohl T."/>
            <person name="Merkel B.J."/>
            <person name="Hornburger P."/>
            <person name="Mueller R.-W."/>
            <person name="Bruemmer F."/>
            <person name="Labrenz M."/>
            <person name="Spormann A.M."/>
            <person name="Op den Camp H."/>
            <person name="Overmann J."/>
            <person name="Amann R."/>
            <person name="Jetten M.S.M."/>
            <person name="Mascher T."/>
            <person name="Medema M.H."/>
            <person name="Devos D.P."/>
            <person name="Kaster A.-K."/>
            <person name="Ovreas L."/>
            <person name="Rohde M."/>
            <person name="Galperin M.Y."/>
            <person name="Jogler C."/>
        </authorList>
    </citation>
    <scope>NUCLEOTIDE SEQUENCE [LARGE SCALE GENOMIC DNA]</scope>
    <source>
        <strain evidence="2 3">EC9</strain>
    </source>
</reference>
<dbReference type="PANTHER" id="PTHR30367:SF1">
    <property type="entry name" value="MULTIDRUG RESISTANCE PROTEIN MDTN"/>
    <property type="match status" value="1"/>
</dbReference>
<organism evidence="2 3">
    <name type="scientific">Rosistilla ulvae</name>
    <dbReference type="NCBI Taxonomy" id="1930277"/>
    <lineage>
        <taxon>Bacteria</taxon>
        <taxon>Pseudomonadati</taxon>
        <taxon>Planctomycetota</taxon>
        <taxon>Planctomycetia</taxon>
        <taxon>Pirellulales</taxon>
        <taxon>Pirellulaceae</taxon>
        <taxon>Rosistilla</taxon>
    </lineage>
</organism>
<dbReference type="AlphaFoldDB" id="A0A517LYV3"/>
<dbReference type="PANTHER" id="PTHR30367">
    <property type="entry name" value="P-HYDROXYBENZOIC ACID EFFLUX PUMP SUBUNIT AAEA-RELATED"/>
    <property type="match status" value="1"/>
</dbReference>
<proteinExistence type="predicted"/>
<evidence type="ECO:0000256" key="1">
    <source>
        <dbReference type="SAM" id="Coils"/>
    </source>
</evidence>
<sequence length="676" mass="75389">MELCLRTLPVAEVLVIEERPLTFADQNTDEVSVIFDELSQLAYENITPSEFYAEVLGRIASVVALRGASVWLLNGTEHSLACRIGPASEAVDASLHSLIKSTAASGEARFVVPQFLQEQQVTENPTDDLIAVAAVVDGSLRFAVILLNLPAKLDSSSQESCFRLLSIICDIAANFHRHSELNSLRTDRQRWQQIDDFASSIHRSLEPSEVFYLIANDGRAVIDCDRVLLLQNRGSKYRLEAVSGLDSVNRRSNLVRRAESLARRVAPMETTIRYPCGDEELPPQICEAIESFVDESGTSQLVVVPLIDATDIDDETDFTSEIHGVLIAENFSGQPLMMSQIDAVAKHSLSAVRNARKHRRVFLLPLWSMLGDMAWVVRVRAWPKLLVATVLMTALVLGTILVPVEFSLATEGTLEPSTRNFIFAPADGVITDLAVTHRSRVDKGDLIARVQNFDADLKLEELQGELQTTTNKLRSARASRTDATAGSLSPSQINRLAAEEEELEQWRQSLETQLELLRTQRQTLDIRTPIAGEVITWDLKNLLTARPVTQGQILMTVAKLEGPWQLELHLPDHSIGHFRQAQHDSELPLVVSFILASEPGRTLHGTVREIQDFTSLDESQRLGIRIFVDVEEQEIANLRVGAKVMGRIHCGRRSIAYVWLHELIEFVQAKILFRLS</sequence>
<evidence type="ECO:0000313" key="3">
    <source>
        <dbReference type="Proteomes" id="UP000319557"/>
    </source>
</evidence>
<dbReference type="InterPro" id="IPR029016">
    <property type="entry name" value="GAF-like_dom_sf"/>
</dbReference>
<keyword evidence="1" id="KW-0175">Coiled coil</keyword>
<accession>A0A517LYV3</accession>
<dbReference type="EMBL" id="CP036261">
    <property type="protein sequence ID" value="QDS87800.1"/>
    <property type="molecule type" value="Genomic_DNA"/>
</dbReference>
<evidence type="ECO:0000313" key="2">
    <source>
        <dbReference type="EMBL" id="QDS87800.1"/>
    </source>
</evidence>
<dbReference type="Gene3D" id="2.40.50.100">
    <property type="match status" value="1"/>
</dbReference>
<dbReference type="SUPFAM" id="SSF55781">
    <property type="entry name" value="GAF domain-like"/>
    <property type="match status" value="1"/>
</dbReference>
<name>A0A517LYV3_9BACT</name>